<keyword evidence="4" id="KW-0732">Signal</keyword>
<dbReference type="Pfam" id="PF03018">
    <property type="entry name" value="Dirigent"/>
    <property type="match status" value="1"/>
</dbReference>
<feature type="signal peptide" evidence="4">
    <location>
        <begin position="1"/>
        <end position="21"/>
    </location>
</feature>
<evidence type="ECO:0000256" key="3">
    <source>
        <dbReference type="ARBA" id="ARBA00022525"/>
    </source>
</evidence>
<dbReference type="Gene3D" id="2.40.480.10">
    <property type="entry name" value="Allene oxide cyclase-like"/>
    <property type="match status" value="1"/>
</dbReference>
<comment type="similarity">
    <text evidence="1 4">Belongs to the plant dirigent protein family.</text>
</comment>
<dbReference type="EMBL" id="JBBNAE010000005">
    <property type="protein sequence ID" value="KAK9122649.1"/>
    <property type="molecule type" value="Genomic_DNA"/>
</dbReference>
<comment type="function">
    <text evidence="4">Dirigent proteins impart stereoselectivity on the phenoxy radical-coupling reaction, yielding optically active lignans from two molecules of coniferyl alcohol in the biosynthesis of lignans, flavonolignans, and alkaloids and thus plays a central role in plant secondary metabolism.</text>
</comment>
<name>A0AAP0NY36_9MAGN</name>
<comment type="subcellular location">
    <subcellularLocation>
        <location evidence="4">Secreted</location>
        <location evidence="4">Extracellular space</location>
        <location evidence="4">Apoplast</location>
    </subcellularLocation>
</comment>
<dbReference type="InterPro" id="IPR004265">
    <property type="entry name" value="Dirigent"/>
</dbReference>
<organism evidence="5 6">
    <name type="scientific">Stephania japonica</name>
    <dbReference type="NCBI Taxonomy" id="461633"/>
    <lineage>
        <taxon>Eukaryota</taxon>
        <taxon>Viridiplantae</taxon>
        <taxon>Streptophyta</taxon>
        <taxon>Embryophyta</taxon>
        <taxon>Tracheophyta</taxon>
        <taxon>Spermatophyta</taxon>
        <taxon>Magnoliopsida</taxon>
        <taxon>Ranunculales</taxon>
        <taxon>Menispermaceae</taxon>
        <taxon>Menispermoideae</taxon>
        <taxon>Cissampelideae</taxon>
        <taxon>Stephania</taxon>
    </lineage>
</organism>
<evidence type="ECO:0000256" key="4">
    <source>
        <dbReference type="RuleBase" id="RU363099"/>
    </source>
</evidence>
<dbReference type="GO" id="GO:0048046">
    <property type="term" value="C:apoplast"/>
    <property type="evidence" value="ECO:0007669"/>
    <property type="project" value="UniProtKB-SubCell"/>
</dbReference>
<evidence type="ECO:0000256" key="1">
    <source>
        <dbReference type="ARBA" id="ARBA00010746"/>
    </source>
</evidence>
<keyword evidence="3 4" id="KW-0964">Secreted</keyword>
<keyword evidence="4" id="KW-0052">Apoplast</keyword>
<comment type="subunit">
    <text evidence="2 4">Homodimer.</text>
</comment>
<sequence length="202" mass="21984">MATLTTTLLLLLLSLLNNVQSNPNNNNNNNGDDDDFATSLDRSKAHGLGLGLKREKLTHLRLYWHDVVSGPNPTTIMVSSPNRTSASGFGTVIMIDDALTLGPDLKKSKLVGRAQGLYAVASQTEIGLIMAMNFAFMEGKYNGSSISIMGRNRVFTKVREMPIIGGSGLFRFARGYVQASTHSVNVKTGDAVVEYNVYVLHY</sequence>
<dbReference type="PANTHER" id="PTHR21495">
    <property type="entry name" value="NUCLEOPORIN-RELATED"/>
    <property type="match status" value="1"/>
</dbReference>
<accession>A0AAP0NY36</accession>
<evidence type="ECO:0000313" key="5">
    <source>
        <dbReference type="EMBL" id="KAK9122649.1"/>
    </source>
</evidence>
<dbReference type="AlphaFoldDB" id="A0AAP0NY36"/>
<protein>
    <recommendedName>
        <fullName evidence="4">Dirigent protein</fullName>
    </recommendedName>
</protein>
<evidence type="ECO:0000256" key="2">
    <source>
        <dbReference type="ARBA" id="ARBA00011738"/>
    </source>
</evidence>
<proteinExistence type="inferred from homology"/>
<keyword evidence="6" id="KW-1185">Reference proteome</keyword>
<comment type="caution">
    <text evidence="5">The sequence shown here is derived from an EMBL/GenBank/DDBJ whole genome shotgun (WGS) entry which is preliminary data.</text>
</comment>
<dbReference type="GO" id="GO:0009699">
    <property type="term" value="P:phenylpropanoid biosynthetic process"/>
    <property type="evidence" value="ECO:0007669"/>
    <property type="project" value="UniProtKB-ARBA"/>
</dbReference>
<feature type="chain" id="PRO_5042663203" description="Dirigent protein" evidence="4">
    <location>
        <begin position="22"/>
        <end position="202"/>
    </location>
</feature>
<dbReference type="Proteomes" id="UP001417504">
    <property type="component" value="Unassembled WGS sequence"/>
</dbReference>
<dbReference type="InterPro" id="IPR044859">
    <property type="entry name" value="Allene_oxi_cyc_Dirigent"/>
</dbReference>
<evidence type="ECO:0000313" key="6">
    <source>
        <dbReference type="Proteomes" id="UP001417504"/>
    </source>
</evidence>
<gene>
    <name evidence="5" type="ORF">Sjap_012251</name>
</gene>
<reference evidence="5 6" key="1">
    <citation type="submission" date="2024-01" db="EMBL/GenBank/DDBJ databases">
        <title>Genome assemblies of Stephania.</title>
        <authorList>
            <person name="Yang L."/>
        </authorList>
    </citation>
    <scope>NUCLEOTIDE SEQUENCE [LARGE SCALE GENOMIC DNA]</scope>
    <source>
        <strain evidence="5">QJT</strain>
        <tissue evidence="5">Leaf</tissue>
    </source>
</reference>